<keyword evidence="4" id="KW-1133">Transmembrane helix</keyword>
<dbReference type="InterPro" id="IPR041100">
    <property type="entry name" value="TQ"/>
</dbReference>
<feature type="domain" description="SpaA-like prealbumin fold" evidence="5">
    <location>
        <begin position="642"/>
        <end position="735"/>
    </location>
</feature>
<dbReference type="AlphaFoldDB" id="A0A9D2U453"/>
<dbReference type="InterPro" id="IPR041033">
    <property type="entry name" value="SpaA_PFL_dom_1"/>
</dbReference>
<dbReference type="Proteomes" id="UP000823897">
    <property type="component" value="Unassembled WGS sequence"/>
</dbReference>
<keyword evidence="3" id="KW-0732">Signal</keyword>
<keyword evidence="4" id="KW-0472">Membrane</keyword>
<gene>
    <name evidence="8" type="ORF">H9911_10785</name>
</gene>
<dbReference type="EMBL" id="DWUV01000206">
    <property type="protein sequence ID" value="HJD35008.1"/>
    <property type="molecule type" value="Genomic_DNA"/>
</dbReference>
<organism evidence="8 9">
    <name type="scientific">Candidatus Mediterraneibacter tabaqchaliae</name>
    <dbReference type="NCBI Taxonomy" id="2838689"/>
    <lineage>
        <taxon>Bacteria</taxon>
        <taxon>Bacillati</taxon>
        <taxon>Bacillota</taxon>
        <taxon>Clostridia</taxon>
        <taxon>Lachnospirales</taxon>
        <taxon>Lachnospiraceae</taxon>
        <taxon>Mediterraneibacter</taxon>
    </lineage>
</organism>
<feature type="domain" description="SpaA-like prealbumin fold" evidence="5">
    <location>
        <begin position="750"/>
        <end position="827"/>
    </location>
</feature>
<dbReference type="NCBIfam" id="NF033903">
    <property type="entry name" value="VaFE_rpt"/>
    <property type="match status" value="1"/>
</dbReference>
<dbReference type="Pfam" id="PF20610">
    <property type="entry name" value="TED_2"/>
    <property type="match status" value="1"/>
</dbReference>
<dbReference type="InterPro" id="IPR013783">
    <property type="entry name" value="Ig-like_fold"/>
</dbReference>
<evidence type="ECO:0000259" key="6">
    <source>
        <dbReference type="Pfam" id="PF18202"/>
    </source>
</evidence>
<reference evidence="8" key="2">
    <citation type="submission" date="2021-04" db="EMBL/GenBank/DDBJ databases">
        <authorList>
            <person name="Gilroy R."/>
        </authorList>
    </citation>
    <scope>NUCLEOTIDE SEQUENCE</scope>
    <source>
        <strain evidence="8">ChiGjej3B3-11674</strain>
    </source>
</reference>
<dbReference type="PANTHER" id="PTHR36108">
    <property type="entry name" value="COLOSSIN-B-RELATED"/>
    <property type="match status" value="1"/>
</dbReference>
<sequence length="1013" mass="111605">MKKMRNTRKWKLCAAAVLFAFLVLWMQGIGWIEADAAGETVRLTVGREIFYGTYSTNYFDADGKTAYCLEPLKETPDPGQYAVQPLTEGPVRKGLYYVYGGPGYAAYQERYGSIGTGGSYSEDDQYCMSHCILSYLYSGNDSAFTGLDSGAAAELKTAAERIAGMPDPPEAFYAFLFHTGGSSQVMGGSGRDRTGALEIRKRADRPEWTEGNPCYSLEGAVFGIYRPGEGQPAWTVTTDADGYAQLSDLPIGDYEISEMESPAGFSGGSGRTEIRIEENSVCTYECVNTAQYYPVQVLLEKTDAETGEKKPQGAGSLGGAEFEVRYYPGYYGADPGALPALPERTWILRTDENGELRLTEESKTGGDEFYKNDKGETVLPLGTVAIREVKAPEGYLLNEEMYIREIRPDGSGPEDTVYHMPEVPEQIIRGDLQLVKFREDEDENRDQKTSLEGIVFTVTSKTTGEEIQIVTDSNGYASTNAGSGGRGGLVYDTYVVSEENAPAGLLPVEDFEVTVSEEGRTLYYILEDKRIFSPVRLVKTDADSGENVPLAGAEFQLLDENREPLSMTVHYPQETVLSTFKTDQSGSFVLPDRLGAGIYYFREVQAPEGYLVSREPVRFEISEDHEWGDPFVVEFSDRPAMGKIRIRKTDEDTGEPVAGASYEIRAKEDILTPAGTVRVPKGSLVSAIVTDENGEGQSDSLYLGRYEIRETEQPSGYMLSEEVYEAELKYAGQETELVSAEAEVADQPVKVVLEKTEAGTENGLEGVRFAVWAKEDPENTDIYTTDRDGRAEIKYLAPGTYCVRETESIPGYLRDDTVWEFTVDSTGRIGGKECMEYRIENKRTKIKDTVAFWKENGEKEICAGEGRVIVDTVSLQDLEAGETYTLRGALADPETGEILTENGKPAVAENTFTAKDPSRKIRMEFPVDPTRTEERKIVVFESLYIGDVLIYTHADPGDRGQTVTILKKPEASAATGDSGGKTAETAALCAAALVLPAYMAVRLTGRDRRKKKM</sequence>
<feature type="domain" description="SpaA-like prealbumin fold" evidence="5">
    <location>
        <begin position="216"/>
        <end position="288"/>
    </location>
</feature>
<dbReference type="Pfam" id="PF18202">
    <property type="entry name" value="TQ"/>
    <property type="match status" value="1"/>
</dbReference>
<keyword evidence="4" id="KW-0812">Transmembrane</keyword>
<evidence type="ECO:0000256" key="4">
    <source>
        <dbReference type="SAM" id="Phobius"/>
    </source>
</evidence>
<dbReference type="InterPro" id="IPR046751">
    <property type="entry name" value="TED_2"/>
</dbReference>
<dbReference type="Pfam" id="PF17802">
    <property type="entry name" value="SpaA"/>
    <property type="match status" value="5"/>
</dbReference>
<comment type="similarity">
    <text evidence="1">Belongs to the serine-aspartate repeat-containing protein (SDr) family.</text>
</comment>
<dbReference type="Gene3D" id="2.60.40.10">
    <property type="entry name" value="Immunoglobulins"/>
    <property type="match status" value="6"/>
</dbReference>
<dbReference type="PANTHER" id="PTHR36108:SF13">
    <property type="entry name" value="COLOSSIN-B-RELATED"/>
    <property type="match status" value="1"/>
</dbReference>
<protein>
    <submittedName>
        <fullName evidence="8">VaFE repeat-containing surface-anchored protein</fullName>
    </submittedName>
</protein>
<accession>A0A9D2U453</accession>
<proteinExistence type="inferred from homology"/>
<evidence type="ECO:0000313" key="9">
    <source>
        <dbReference type="Proteomes" id="UP000823897"/>
    </source>
</evidence>
<evidence type="ECO:0000259" key="5">
    <source>
        <dbReference type="Pfam" id="PF17802"/>
    </source>
</evidence>
<feature type="domain" description="Thioester" evidence="7">
    <location>
        <begin position="40"/>
        <end position="169"/>
    </location>
</feature>
<feature type="domain" description="SpaA-like prealbumin fold" evidence="5">
    <location>
        <begin position="445"/>
        <end position="526"/>
    </location>
</feature>
<keyword evidence="2" id="KW-0964">Secreted</keyword>
<comment type="caution">
    <text evidence="8">The sequence shown here is derived from an EMBL/GenBank/DDBJ whole genome shotgun (WGS) entry which is preliminary data.</text>
</comment>
<feature type="domain" description="SpaA-like prealbumin fold" evidence="5">
    <location>
        <begin position="535"/>
        <end position="625"/>
    </location>
</feature>
<dbReference type="SUPFAM" id="SSF49478">
    <property type="entry name" value="Cna protein B-type domain"/>
    <property type="match status" value="2"/>
</dbReference>
<feature type="transmembrane region" description="Helical" evidence="4">
    <location>
        <begin position="985"/>
        <end position="1005"/>
    </location>
</feature>
<evidence type="ECO:0000259" key="7">
    <source>
        <dbReference type="Pfam" id="PF20610"/>
    </source>
</evidence>
<evidence type="ECO:0000256" key="1">
    <source>
        <dbReference type="ARBA" id="ARBA00007257"/>
    </source>
</evidence>
<reference evidence="8" key="1">
    <citation type="journal article" date="2021" name="PeerJ">
        <title>Extensive microbial diversity within the chicken gut microbiome revealed by metagenomics and culture.</title>
        <authorList>
            <person name="Gilroy R."/>
            <person name="Ravi A."/>
            <person name="Getino M."/>
            <person name="Pursley I."/>
            <person name="Horton D.L."/>
            <person name="Alikhan N.F."/>
            <person name="Baker D."/>
            <person name="Gharbi K."/>
            <person name="Hall N."/>
            <person name="Watson M."/>
            <person name="Adriaenssens E.M."/>
            <person name="Foster-Nyarko E."/>
            <person name="Jarju S."/>
            <person name="Secka A."/>
            <person name="Antonio M."/>
            <person name="Oren A."/>
            <person name="Chaudhuri R.R."/>
            <person name="La Ragione R."/>
            <person name="Hildebrand F."/>
            <person name="Pallen M.J."/>
        </authorList>
    </citation>
    <scope>NUCLEOTIDE SEQUENCE</scope>
    <source>
        <strain evidence="8">ChiGjej3B3-11674</strain>
    </source>
</reference>
<evidence type="ECO:0000256" key="2">
    <source>
        <dbReference type="ARBA" id="ARBA00022525"/>
    </source>
</evidence>
<evidence type="ECO:0000313" key="8">
    <source>
        <dbReference type="EMBL" id="HJD35008.1"/>
    </source>
</evidence>
<evidence type="ECO:0000256" key="3">
    <source>
        <dbReference type="ARBA" id="ARBA00022729"/>
    </source>
</evidence>
<feature type="domain" description="T-Q ester bond containing" evidence="6">
    <location>
        <begin position="849"/>
        <end position="964"/>
    </location>
</feature>
<name>A0A9D2U453_9FIRM</name>
<dbReference type="Gene3D" id="2.60.40.3930">
    <property type="match status" value="1"/>
</dbReference>